<proteinExistence type="predicted"/>
<keyword evidence="3" id="KW-1185">Reference proteome</keyword>
<dbReference type="EMBL" id="BAABGL010000015">
    <property type="protein sequence ID" value="GAA4392237.1"/>
    <property type="molecule type" value="Genomic_DNA"/>
</dbReference>
<feature type="transmembrane region" description="Helical" evidence="1">
    <location>
        <begin position="171"/>
        <end position="197"/>
    </location>
</feature>
<gene>
    <name evidence="2" type="ORF">GCM10023167_20260</name>
</gene>
<keyword evidence="1" id="KW-0472">Membrane</keyword>
<evidence type="ECO:0000313" key="2">
    <source>
        <dbReference type="EMBL" id="GAA4392237.1"/>
    </source>
</evidence>
<feature type="transmembrane region" description="Helical" evidence="1">
    <location>
        <begin position="21"/>
        <end position="43"/>
    </location>
</feature>
<sequence length="240" mass="25998">MKPRAHDDTRTPAWGHDLGRNVILSVMVTALAAFIVFATSSGLMKDKQWEEITEVGLFAAIMTAVFGWMFPFLMAEHKREDSGFRSEGLFPLLLVSALLGTVILTASSVLWPWIGTLHPETGQLAELVGHHPVGLFYTAAMYFTAAMISCAFFVLMATAPFAVMVPASAPWLGMVLTLLGYFGLSGGYIGVAIWLGLREPSAGGLLFLAVCVPVSVLLCAAGIGLVQRLRRRLPDTVVRW</sequence>
<protein>
    <recommendedName>
        <fullName evidence="4">ABC transporter permease</fullName>
    </recommendedName>
</protein>
<dbReference type="RefSeq" id="WP_247423137.1">
    <property type="nucleotide sequence ID" value="NZ_BAABGL010000015.1"/>
</dbReference>
<accession>A0ABP8JKJ0</accession>
<evidence type="ECO:0000256" key="1">
    <source>
        <dbReference type="SAM" id="Phobius"/>
    </source>
</evidence>
<organism evidence="2 3">
    <name type="scientific">Brevibacterium pityocampae</name>
    <dbReference type="NCBI Taxonomy" id="506594"/>
    <lineage>
        <taxon>Bacteria</taxon>
        <taxon>Bacillati</taxon>
        <taxon>Actinomycetota</taxon>
        <taxon>Actinomycetes</taxon>
        <taxon>Micrococcales</taxon>
        <taxon>Brevibacteriaceae</taxon>
        <taxon>Brevibacterium</taxon>
    </lineage>
</organism>
<feature type="transmembrane region" description="Helical" evidence="1">
    <location>
        <begin position="55"/>
        <end position="76"/>
    </location>
</feature>
<comment type="caution">
    <text evidence="2">The sequence shown here is derived from an EMBL/GenBank/DDBJ whole genome shotgun (WGS) entry which is preliminary data.</text>
</comment>
<keyword evidence="1" id="KW-0812">Transmembrane</keyword>
<evidence type="ECO:0008006" key="4">
    <source>
        <dbReference type="Google" id="ProtNLM"/>
    </source>
</evidence>
<feature type="transmembrane region" description="Helical" evidence="1">
    <location>
        <begin position="203"/>
        <end position="226"/>
    </location>
</feature>
<evidence type="ECO:0000313" key="3">
    <source>
        <dbReference type="Proteomes" id="UP001500642"/>
    </source>
</evidence>
<name>A0ABP8JKJ0_9MICO</name>
<keyword evidence="1" id="KW-1133">Transmembrane helix</keyword>
<feature type="transmembrane region" description="Helical" evidence="1">
    <location>
        <begin position="88"/>
        <end position="114"/>
    </location>
</feature>
<feature type="transmembrane region" description="Helical" evidence="1">
    <location>
        <begin position="134"/>
        <end position="159"/>
    </location>
</feature>
<reference evidence="3" key="1">
    <citation type="journal article" date="2019" name="Int. J. Syst. Evol. Microbiol.">
        <title>The Global Catalogue of Microorganisms (GCM) 10K type strain sequencing project: providing services to taxonomists for standard genome sequencing and annotation.</title>
        <authorList>
            <consortium name="The Broad Institute Genomics Platform"/>
            <consortium name="The Broad Institute Genome Sequencing Center for Infectious Disease"/>
            <person name="Wu L."/>
            <person name="Ma J."/>
        </authorList>
    </citation>
    <scope>NUCLEOTIDE SEQUENCE [LARGE SCALE GENOMIC DNA]</scope>
    <source>
        <strain evidence="3">JCM 17808</strain>
    </source>
</reference>
<dbReference type="Proteomes" id="UP001500642">
    <property type="component" value="Unassembled WGS sequence"/>
</dbReference>